<sequence>MLGLGVFGNGGKRRGRGGCHFRRGRPRRGIKKCAKSMIGRVIANRTINPKTLESVMKVVWGNAISFRIHSLEGNKFLFFIHTEVVLIRIEKGHF</sequence>
<reference evidence="1 2" key="1">
    <citation type="journal article" date="2022" name="DNA Res.">
        <title>Chromosomal-level genome assembly of the orchid tree Bauhinia variegata (Leguminosae; Cercidoideae) supports the allotetraploid origin hypothesis of Bauhinia.</title>
        <authorList>
            <person name="Zhong Y."/>
            <person name="Chen Y."/>
            <person name="Zheng D."/>
            <person name="Pang J."/>
            <person name="Liu Y."/>
            <person name="Luo S."/>
            <person name="Meng S."/>
            <person name="Qian L."/>
            <person name="Wei D."/>
            <person name="Dai S."/>
            <person name="Zhou R."/>
        </authorList>
    </citation>
    <scope>NUCLEOTIDE SEQUENCE [LARGE SCALE GENOMIC DNA]</scope>
    <source>
        <strain evidence="1">BV-YZ2020</strain>
    </source>
</reference>
<proteinExistence type="predicted"/>
<dbReference type="Proteomes" id="UP000828941">
    <property type="component" value="Chromosome 5"/>
</dbReference>
<evidence type="ECO:0000313" key="2">
    <source>
        <dbReference type="Proteomes" id="UP000828941"/>
    </source>
</evidence>
<evidence type="ECO:0000313" key="1">
    <source>
        <dbReference type="EMBL" id="KAI4346014.1"/>
    </source>
</evidence>
<accession>A0ACB9PDI0</accession>
<dbReference type="EMBL" id="CM039430">
    <property type="protein sequence ID" value="KAI4346014.1"/>
    <property type="molecule type" value="Genomic_DNA"/>
</dbReference>
<organism evidence="1 2">
    <name type="scientific">Bauhinia variegata</name>
    <name type="common">Purple orchid tree</name>
    <name type="synonym">Phanera variegata</name>
    <dbReference type="NCBI Taxonomy" id="167791"/>
    <lineage>
        <taxon>Eukaryota</taxon>
        <taxon>Viridiplantae</taxon>
        <taxon>Streptophyta</taxon>
        <taxon>Embryophyta</taxon>
        <taxon>Tracheophyta</taxon>
        <taxon>Spermatophyta</taxon>
        <taxon>Magnoliopsida</taxon>
        <taxon>eudicotyledons</taxon>
        <taxon>Gunneridae</taxon>
        <taxon>Pentapetalae</taxon>
        <taxon>rosids</taxon>
        <taxon>fabids</taxon>
        <taxon>Fabales</taxon>
        <taxon>Fabaceae</taxon>
        <taxon>Cercidoideae</taxon>
        <taxon>Cercideae</taxon>
        <taxon>Bauhiniinae</taxon>
        <taxon>Bauhinia</taxon>
    </lineage>
</organism>
<protein>
    <submittedName>
        <fullName evidence="1">Uncharacterized protein</fullName>
    </submittedName>
</protein>
<comment type="caution">
    <text evidence="1">The sequence shown here is derived from an EMBL/GenBank/DDBJ whole genome shotgun (WGS) entry which is preliminary data.</text>
</comment>
<name>A0ACB9PDI0_BAUVA</name>
<keyword evidence="2" id="KW-1185">Reference proteome</keyword>
<gene>
    <name evidence="1" type="ORF">L6164_013097</name>
</gene>